<gene>
    <name evidence="1" type="primary">lytC_33</name>
    <name evidence="1" type="ORF">CLMAG_47000</name>
</gene>
<protein>
    <submittedName>
        <fullName evidence="1">N-acetylmuramoyl-L-alanine amidase LytC</fullName>
        <ecNumber evidence="1">3.5.1.28</ecNumber>
    </submittedName>
</protein>
<keyword evidence="2" id="KW-1185">Reference proteome</keyword>
<dbReference type="PANTHER" id="PTHR30032">
    <property type="entry name" value="N-ACETYLMURAMOYL-L-ALANINE AMIDASE-RELATED"/>
    <property type="match status" value="1"/>
</dbReference>
<dbReference type="Proteomes" id="UP000076603">
    <property type="component" value="Unassembled WGS sequence"/>
</dbReference>
<reference evidence="1 2" key="1">
    <citation type="submission" date="2016-04" db="EMBL/GenBank/DDBJ databases">
        <title>Genome sequence of Clostridium magnum DSM 2767.</title>
        <authorList>
            <person name="Poehlein A."/>
            <person name="Uhlig R."/>
            <person name="Fischer R."/>
            <person name="Bahl H."/>
            <person name="Daniel R."/>
        </authorList>
    </citation>
    <scope>NUCLEOTIDE SEQUENCE [LARGE SCALE GENOMIC DNA]</scope>
    <source>
        <strain evidence="1 2">DSM 2767</strain>
    </source>
</reference>
<name>A0A161X7T4_9CLOT</name>
<keyword evidence="1" id="KW-0378">Hydrolase</keyword>
<evidence type="ECO:0000313" key="1">
    <source>
        <dbReference type="EMBL" id="KZL90206.1"/>
    </source>
</evidence>
<dbReference type="InterPro" id="IPR051922">
    <property type="entry name" value="Bact_Sporulation_Assoc"/>
</dbReference>
<dbReference type="OrthoDB" id="1937221at2"/>
<organism evidence="1 2">
    <name type="scientific">Clostridium magnum DSM 2767</name>
    <dbReference type="NCBI Taxonomy" id="1121326"/>
    <lineage>
        <taxon>Bacteria</taxon>
        <taxon>Bacillati</taxon>
        <taxon>Bacillota</taxon>
        <taxon>Clostridia</taxon>
        <taxon>Eubacteriales</taxon>
        <taxon>Clostridiaceae</taxon>
        <taxon>Clostridium</taxon>
    </lineage>
</organism>
<evidence type="ECO:0000313" key="2">
    <source>
        <dbReference type="Proteomes" id="UP000076603"/>
    </source>
</evidence>
<dbReference type="STRING" id="1121326.CLMAG_47000"/>
<dbReference type="Pfam" id="PF04122">
    <property type="entry name" value="CW_binding_2"/>
    <property type="match status" value="1"/>
</dbReference>
<dbReference type="PANTHER" id="PTHR30032:SF8">
    <property type="entry name" value="GERMINATION-SPECIFIC N-ACETYLMURAMOYL-L-ALANINE AMIDASE"/>
    <property type="match status" value="1"/>
</dbReference>
<dbReference type="Gene3D" id="3.40.50.12090">
    <property type="match status" value="1"/>
</dbReference>
<proteinExistence type="predicted"/>
<dbReference type="GO" id="GO:0008745">
    <property type="term" value="F:N-acetylmuramoyl-L-alanine amidase activity"/>
    <property type="evidence" value="ECO:0007669"/>
    <property type="project" value="UniProtKB-EC"/>
</dbReference>
<dbReference type="RefSeq" id="WP_066627773.1">
    <property type="nucleotide sequence ID" value="NZ_LWAE01000006.1"/>
</dbReference>
<comment type="caution">
    <text evidence="1">The sequence shown here is derived from an EMBL/GenBank/DDBJ whole genome shotgun (WGS) entry which is preliminary data.</text>
</comment>
<dbReference type="PATRIC" id="fig|1121326.3.peg.4759"/>
<accession>A0A161X7T4</accession>
<dbReference type="InterPro" id="IPR007253">
    <property type="entry name" value="Cell_wall-bd_2"/>
</dbReference>
<dbReference type="EMBL" id="LWAE01000006">
    <property type="protein sequence ID" value="KZL90206.1"/>
    <property type="molecule type" value="Genomic_DNA"/>
</dbReference>
<dbReference type="EC" id="3.5.1.28" evidence="1"/>
<dbReference type="AlphaFoldDB" id="A0A161X7T4"/>
<sequence length="163" mass="17708">MNNAKEDKKSFISKYYCIFTGNKFSSICKCKSSNDHVRNPRLWGSDRYETATKVAQTGWTSTSDYAVIASGEGYADALCAAPLAKANNAPILLTQNGDLNANALSELKRLNVKHAFIVGGTGVVSQNVEDKIKAQVGDVQRLAGQNRYETSVKVAEKLGTNQK</sequence>